<feature type="compositionally biased region" description="Basic and acidic residues" evidence="1">
    <location>
        <begin position="58"/>
        <end position="74"/>
    </location>
</feature>
<organism evidence="2 3">
    <name type="scientific">Grifola frondosa</name>
    <name type="common">Maitake</name>
    <name type="synonym">Polyporus frondosus</name>
    <dbReference type="NCBI Taxonomy" id="5627"/>
    <lineage>
        <taxon>Eukaryota</taxon>
        <taxon>Fungi</taxon>
        <taxon>Dikarya</taxon>
        <taxon>Basidiomycota</taxon>
        <taxon>Agaricomycotina</taxon>
        <taxon>Agaricomycetes</taxon>
        <taxon>Polyporales</taxon>
        <taxon>Grifolaceae</taxon>
        <taxon>Grifola</taxon>
    </lineage>
</organism>
<gene>
    <name evidence="2" type="ORF">A0H81_06180</name>
</gene>
<evidence type="ECO:0000256" key="1">
    <source>
        <dbReference type="SAM" id="MobiDB-lite"/>
    </source>
</evidence>
<keyword evidence="3" id="KW-1185">Reference proteome</keyword>
<feature type="region of interest" description="Disordered" evidence="1">
    <location>
        <begin position="26"/>
        <end position="74"/>
    </location>
</feature>
<proteinExistence type="predicted"/>
<evidence type="ECO:0000313" key="3">
    <source>
        <dbReference type="Proteomes" id="UP000092993"/>
    </source>
</evidence>
<name>A0A1C7MGP0_GRIFR</name>
<protein>
    <submittedName>
        <fullName evidence="2">Uncharacterized protein</fullName>
    </submittedName>
</protein>
<evidence type="ECO:0000313" key="2">
    <source>
        <dbReference type="EMBL" id="OBZ74194.1"/>
    </source>
</evidence>
<dbReference type="Proteomes" id="UP000092993">
    <property type="component" value="Unassembled WGS sequence"/>
</dbReference>
<dbReference type="EMBL" id="LUGG01000006">
    <property type="protein sequence ID" value="OBZ74194.1"/>
    <property type="molecule type" value="Genomic_DNA"/>
</dbReference>
<comment type="caution">
    <text evidence="2">The sequence shown here is derived from an EMBL/GenBank/DDBJ whole genome shotgun (WGS) entry which is preliminary data.</text>
</comment>
<accession>A0A1C7MGP0</accession>
<reference evidence="2 3" key="1">
    <citation type="submission" date="2016-03" db="EMBL/GenBank/DDBJ databases">
        <title>Whole genome sequencing of Grifola frondosa 9006-11.</title>
        <authorList>
            <person name="Min B."/>
            <person name="Park H."/>
            <person name="Kim J.-G."/>
            <person name="Cho H."/>
            <person name="Oh Y.-L."/>
            <person name="Kong W.-S."/>
            <person name="Choi I.-G."/>
        </authorList>
    </citation>
    <scope>NUCLEOTIDE SEQUENCE [LARGE SCALE GENOMIC DNA]</scope>
    <source>
        <strain evidence="2 3">9006-11</strain>
    </source>
</reference>
<sequence>MCEVSITSIDTVKLRIATEFYWHASTDGAEDAPNPTQLSPIKKDTPAAARAVKHHTGHRSETAERVDATKRIHR</sequence>
<dbReference type="AlphaFoldDB" id="A0A1C7MGP0"/>